<sequence>MGTSRGISPTRRASAIGWIPGRWELPGSPLFGLQWITSRRDCSIMAEQKKDAEKKPRKTVAAVSAELNDLQDVAKTRQTRIRDLEIQIQKIRDLVKTQPAPNSTLQQDHYRLSNVVKDIRKLVGLPVDG</sequence>
<accession>A0ACD4QAA2</accession>
<gene>
    <name evidence="1" type="primary">40</name>
    <name evidence="1" type="ORF">PBI_MUDDY_40</name>
</gene>
<evidence type="ECO:0000313" key="2">
    <source>
        <dbReference type="Proteomes" id="UP000015553"/>
    </source>
</evidence>
<dbReference type="Proteomes" id="UP000015553">
    <property type="component" value="Segment"/>
</dbReference>
<organism evidence="1 2">
    <name type="scientific">Mycobacterium phage Muddy</name>
    <dbReference type="NCBI Taxonomy" id="1340829"/>
    <lineage>
        <taxon>Viruses</taxon>
        <taxon>Duplodnaviria</taxon>
        <taxon>Heunggongvirae</taxon>
        <taxon>Uroviricota</taxon>
        <taxon>Caudoviricetes</taxon>
        <taxon>Mapvirus</taxon>
        <taxon>Mapvirus muddy</taxon>
    </lineage>
</organism>
<dbReference type="EMBL" id="KF024728">
    <property type="protein sequence ID" value="WEV84084.1"/>
    <property type="molecule type" value="Genomic_DNA"/>
</dbReference>
<protein>
    <submittedName>
        <fullName evidence="1">Uncharacterized protein</fullName>
    </submittedName>
</protein>
<name>A0ACD4QAA2_9CAUD</name>
<reference evidence="1" key="1">
    <citation type="submission" date="2013-05" db="EMBL/GenBank/DDBJ databases">
        <authorList>
            <person name="Govender V.S."/>
            <person name="Mchunu L.V."/>
            <person name="Naicker R.N."/>
            <person name="Sha K.I."/>
            <person name="Zinyembe F."/>
            <person name="Pillay B."/>
            <person name="Larsen M.H."/>
            <person name="Rubin E.J."/>
            <person name="Kasprowicz V.O."/>
            <person name="Bishai W.R."/>
            <person name="Bowman C.A."/>
            <person name="Russell D.A."/>
            <person name="Jacobs-Sera D."/>
            <person name="Hendrix R.W."/>
            <person name="Hatfull G.F."/>
        </authorList>
    </citation>
    <scope>NUCLEOTIDE SEQUENCE</scope>
</reference>
<evidence type="ECO:0000313" key="1">
    <source>
        <dbReference type="EMBL" id="WEV84084.1"/>
    </source>
</evidence>
<keyword evidence="2" id="KW-1185">Reference proteome</keyword>
<proteinExistence type="predicted"/>